<reference evidence="1 2" key="1">
    <citation type="submission" date="2019-07" db="EMBL/GenBank/DDBJ databases">
        <title>Whole genome shotgun sequence of Segetibacter aerophilus NBRC 106135.</title>
        <authorList>
            <person name="Hosoyama A."/>
            <person name="Uohara A."/>
            <person name="Ohji S."/>
            <person name="Ichikawa N."/>
        </authorList>
    </citation>
    <scope>NUCLEOTIDE SEQUENCE [LARGE SCALE GENOMIC DNA]</scope>
    <source>
        <strain evidence="1 2">NBRC 106135</strain>
    </source>
</reference>
<gene>
    <name evidence="1" type="ORF">SAE01_15960</name>
</gene>
<evidence type="ECO:0000313" key="1">
    <source>
        <dbReference type="EMBL" id="GEO09100.1"/>
    </source>
</evidence>
<proteinExistence type="predicted"/>
<name>A0A512BAY9_9BACT</name>
<organism evidence="1 2">
    <name type="scientific">Segetibacter aerophilus</name>
    <dbReference type="NCBI Taxonomy" id="670293"/>
    <lineage>
        <taxon>Bacteria</taxon>
        <taxon>Pseudomonadati</taxon>
        <taxon>Bacteroidota</taxon>
        <taxon>Chitinophagia</taxon>
        <taxon>Chitinophagales</taxon>
        <taxon>Chitinophagaceae</taxon>
        <taxon>Segetibacter</taxon>
    </lineage>
</organism>
<evidence type="ECO:0008006" key="3">
    <source>
        <dbReference type="Google" id="ProtNLM"/>
    </source>
</evidence>
<dbReference type="AlphaFoldDB" id="A0A512BAY9"/>
<evidence type="ECO:0000313" key="2">
    <source>
        <dbReference type="Proteomes" id="UP000321513"/>
    </source>
</evidence>
<sequence length="97" mass="11022">MFATSLRRQRSKKYLRNFRQSIFMANEFVEYRPGILRGKAVINGTRIGVDLILEKIGAGETIEELLVAYPFLTREAILACISYGAALVRNEILLDVE</sequence>
<dbReference type="EMBL" id="BJYT01000005">
    <property type="protein sequence ID" value="GEO09100.1"/>
    <property type="molecule type" value="Genomic_DNA"/>
</dbReference>
<dbReference type="InterPro" id="IPR009057">
    <property type="entry name" value="Homeodomain-like_sf"/>
</dbReference>
<dbReference type="PANTHER" id="PTHR34849">
    <property type="entry name" value="SSL5025 PROTEIN"/>
    <property type="match status" value="1"/>
</dbReference>
<dbReference type="Gene3D" id="1.10.10.10">
    <property type="entry name" value="Winged helix-like DNA-binding domain superfamily/Winged helix DNA-binding domain"/>
    <property type="match status" value="1"/>
</dbReference>
<dbReference type="InterPro" id="IPR036388">
    <property type="entry name" value="WH-like_DNA-bd_sf"/>
</dbReference>
<keyword evidence="2" id="KW-1185">Reference proteome</keyword>
<accession>A0A512BAY9</accession>
<dbReference type="SUPFAM" id="SSF46689">
    <property type="entry name" value="Homeodomain-like"/>
    <property type="match status" value="1"/>
</dbReference>
<dbReference type="PANTHER" id="PTHR34849:SF3">
    <property type="entry name" value="SSR2962 PROTEIN"/>
    <property type="match status" value="1"/>
</dbReference>
<protein>
    <recommendedName>
        <fullName evidence="3">Antitoxin</fullName>
    </recommendedName>
</protein>
<comment type="caution">
    <text evidence="1">The sequence shown here is derived from an EMBL/GenBank/DDBJ whole genome shotgun (WGS) entry which is preliminary data.</text>
</comment>
<dbReference type="Pfam" id="PF04255">
    <property type="entry name" value="DUF433"/>
    <property type="match status" value="1"/>
</dbReference>
<dbReference type="InterPro" id="IPR007367">
    <property type="entry name" value="DUF433"/>
</dbReference>
<dbReference type="Proteomes" id="UP000321513">
    <property type="component" value="Unassembled WGS sequence"/>
</dbReference>